<feature type="domain" description="PAC" evidence="9">
    <location>
        <begin position="263"/>
        <end position="315"/>
    </location>
</feature>
<accession>A1AUZ3</accession>
<keyword evidence="11" id="KW-1185">Reference proteome</keyword>
<dbReference type="InterPro" id="IPR003018">
    <property type="entry name" value="GAF"/>
</dbReference>
<dbReference type="SMART" id="SM00091">
    <property type="entry name" value="PAS"/>
    <property type="match status" value="4"/>
</dbReference>
<dbReference type="InterPro" id="IPR003661">
    <property type="entry name" value="HisK_dim/P_dom"/>
</dbReference>
<keyword evidence="3" id="KW-0597">Phosphoprotein</keyword>
<evidence type="ECO:0000313" key="11">
    <source>
        <dbReference type="Proteomes" id="UP000006732"/>
    </source>
</evidence>
<dbReference type="InterPro" id="IPR013656">
    <property type="entry name" value="PAS_4"/>
</dbReference>
<evidence type="ECO:0000256" key="5">
    <source>
        <dbReference type="ARBA" id="ARBA00022777"/>
    </source>
</evidence>
<evidence type="ECO:0000259" key="9">
    <source>
        <dbReference type="PROSITE" id="PS50113"/>
    </source>
</evidence>
<dbReference type="NCBIfam" id="TIGR00229">
    <property type="entry name" value="sensory_box"/>
    <property type="match status" value="5"/>
</dbReference>
<dbReference type="Pfam" id="PF13426">
    <property type="entry name" value="PAS_9"/>
    <property type="match status" value="1"/>
</dbReference>
<dbReference type="Pfam" id="PF02518">
    <property type="entry name" value="HATPase_c"/>
    <property type="match status" value="1"/>
</dbReference>
<dbReference type="InterPro" id="IPR000700">
    <property type="entry name" value="PAS-assoc_C"/>
</dbReference>
<dbReference type="OrthoDB" id="5389102at2"/>
<feature type="domain" description="PAC" evidence="9">
    <location>
        <begin position="725"/>
        <end position="777"/>
    </location>
</feature>
<feature type="domain" description="PAC" evidence="9">
    <location>
        <begin position="388"/>
        <end position="438"/>
    </location>
</feature>
<dbReference type="PROSITE" id="PS50109">
    <property type="entry name" value="HIS_KIN"/>
    <property type="match status" value="1"/>
</dbReference>
<evidence type="ECO:0000256" key="3">
    <source>
        <dbReference type="ARBA" id="ARBA00022553"/>
    </source>
</evidence>
<dbReference type="Pfam" id="PF13185">
    <property type="entry name" value="GAF_2"/>
    <property type="match status" value="1"/>
</dbReference>
<dbReference type="Proteomes" id="UP000006732">
    <property type="component" value="Chromosome"/>
</dbReference>
<dbReference type="CDD" id="cd00130">
    <property type="entry name" value="PAS"/>
    <property type="match status" value="4"/>
</dbReference>
<keyword evidence="5 10" id="KW-0418">Kinase</keyword>
<dbReference type="RefSeq" id="WP_011737377.1">
    <property type="nucleotide sequence ID" value="NC_008609.1"/>
</dbReference>
<dbReference type="InterPro" id="IPR029016">
    <property type="entry name" value="GAF-like_dom_sf"/>
</dbReference>
<dbReference type="SMART" id="SM00387">
    <property type="entry name" value="HATPase_c"/>
    <property type="match status" value="1"/>
</dbReference>
<dbReference type="SMART" id="SM00065">
    <property type="entry name" value="GAF"/>
    <property type="match status" value="1"/>
</dbReference>
<comment type="catalytic activity">
    <reaction evidence="1">
        <text>ATP + protein L-histidine = ADP + protein N-phospho-L-histidine.</text>
        <dbReference type="EC" id="2.7.13.3"/>
    </reaction>
</comment>
<dbReference type="Gene3D" id="3.30.450.20">
    <property type="entry name" value="PAS domain"/>
    <property type="match status" value="5"/>
</dbReference>
<dbReference type="eggNOG" id="COG2203">
    <property type="taxonomic scope" value="Bacteria"/>
</dbReference>
<evidence type="ECO:0000256" key="6">
    <source>
        <dbReference type="SAM" id="Coils"/>
    </source>
</evidence>
<organism evidence="10 11">
    <name type="scientific">Pelobacter propionicus (strain DSM 2379 / NBRC 103807 / OttBd1)</name>
    <dbReference type="NCBI Taxonomy" id="338966"/>
    <lineage>
        <taxon>Bacteria</taxon>
        <taxon>Pseudomonadati</taxon>
        <taxon>Thermodesulfobacteriota</taxon>
        <taxon>Desulfuromonadia</taxon>
        <taxon>Desulfuromonadales</taxon>
        <taxon>Desulfuromonadaceae</taxon>
        <taxon>Pelobacter</taxon>
    </lineage>
</organism>
<dbReference type="Pfam" id="PF08448">
    <property type="entry name" value="PAS_4"/>
    <property type="match status" value="3"/>
</dbReference>
<dbReference type="Gene3D" id="3.30.565.10">
    <property type="entry name" value="Histidine kinase-like ATPase, C-terminal domain"/>
    <property type="match status" value="1"/>
</dbReference>
<feature type="domain" description="PAS" evidence="8">
    <location>
        <begin position="316"/>
        <end position="368"/>
    </location>
</feature>
<feature type="domain" description="PAS" evidence="8">
    <location>
        <begin position="58"/>
        <end position="121"/>
    </location>
</feature>
<dbReference type="Pfam" id="PF10114">
    <property type="entry name" value="PocR"/>
    <property type="match status" value="1"/>
</dbReference>
<keyword evidence="4" id="KW-0808">Transferase</keyword>
<dbReference type="Pfam" id="PF12860">
    <property type="entry name" value="PAS_7"/>
    <property type="match status" value="1"/>
</dbReference>
<dbReference type="HOGENOM" id="CLU_274039_0_0_7"/>
<sequence>MGNDNGLPLCSSTLEYLMEELARLETCPIPPLRQDDERPWQQDGSQTVQTLLKLVGDLYEAAPVGYLYLGRQGDIRSVNHSCAELLGSSRSSLVGCSLDPFLSDEARPLFHDFLQRVFAEGAPETCEIVFRKHGHTLLSLQIEAIVCRSGEECRAVVTDITGRGQAEQALRAAQGEAARCRAEMAALMDAVPAAVLIAHDAECRHISGSRVTQEMSGLPLTINFSKSAPVLEQPTNFVLMRHGREIPARLLPVQLAAAGQEVRDYEYERVFADGTVRTMFGNAVPLRDGRGRPRGAIGAFIDITERKLAEEAQRRAKEEWERTFASVPALISIIDNQHRVLRVNEAMARRLGREPEQCVGLTCYEVIHGGAVPHQCCPHSRTIRDGGEHVEEMRIDLFGGDFQVVTTPLLDEEGERIGSVHIAHDITERKRMEDALRASEQRVRLKLESILAPEGDIGSLSLADIIDTQTIQALMDAFYGLTRIPMALIDSEGTILIRVGWQSICTTFHRRHPETSMFCVESDIQLTAGISEGELRLYKCRNNMWDIATPIVMGGKCFGNLFMGQFFFDDEEPDHELFRSQAARYGFDEAEYLAALATVPRLSRSSVEHAMDYFIKFVALISKLSYSNIKLARSLAERDALMDSLRTSQEQNEFLADIVRHAAQPFVQSYPDGRVGLVNDAFEQLSGYTVAELMCIDWATTLTPPEWRQVEQETLDELQRTGKPVRYEKELIRKDGSRVPVELLVHMVSDMEGTPQYYYSFITDITERKLAGEAIARRNALLMGINFIFKEALQCRTEEELADACLNVAEEITASSFGFIGEIGADGLFHDIVISETGWAACSMHDCDGNHRPSAVFPMHGIYSRVLLDGASFFTNDPASHPDSIGLPAGHPPLASFLGVPLKDGEKTIGMIGVGNRDGGYCQEEREFLEGLAPAIVEAFQRKRAEDALKKLNEELENLVAERTKELEFKNLILSTQNETFIDGILVVDEEHKIISCNRRFLELWGIPPALTKAGEAPLLELAASRVTDSEGFLSRVNELYDNREEKSWEEILLKDGRVFDRYSAPMLGDDGTYFGKVWYFRDITERKEAERALRQETIERLQAVEALREKERMLIQQSRLAAMGEMIGNIAHQWRQPLNNLGLIIQQLPIFHDYGELTGEFLDENVLQAMDIIQHMSKTIDDFRNYFRPDKEKMHFRVREAIDTTLALVRDSFRNQHIGIVVNAVEDSSIFGYRNEFAQVLLNILNNARDVLAERGTHQPRVTVSMFGEGDRAVVTIVDNAGGIPEEIKGKIFDPYFTTKGPQSGTGVGLFMSKAIIEKNMGGRLTARNIDGGAEFRIEV</sequence>
<feature type="coiled-coil region" evidence="6">
    <location>
        <begin position="942"/>
        <end position="969"/>
    </location>
</feature>
<dbReference type="eggNOG" id="COG4191">
    <property type="taxonomic scope" value="Bacteria"/>
</dbReference>
<dbReference type="SUPFAM" id="SSF47384">
    <property type="entry name" value="Homodimeric domain of signal transducing histidine kinase"/>
    <property type="match status" value="1"/>
</dbReference>
<dbReference type="STRING" id="338966.Ppro_3572"/>
<dbReference type="InterPro" id="IPR018771">
    <property type="entry name" value="PocR_dom"/>
</dbReference>
<dbReference type="KEGG" id="ppd:Ppro_3572"/>
<dbReference type="InterPro" id="IPR036890">
    <property type="entry name" value="HATPase_C_sf"/>
</dbReference>
<dbReference type="eggNOG" id="COG4936">
    <property type="taxonomic scope" value="Bacteria"/>
</dbReference>
<dbReference type="GO" id="GO:0000155">
    <property type="term" value="F:phosphorelay sensor kinase activity"/>
    <property type="evidence" value="ECO:0007669"/>
    <property type="project" value="InterPro"/>
</dbReference>
<proteinExistence type="predicted"/>
<dbReference type="InterPro" id="IPR004358">
    <property type="entry name" value="Sig_transdc_His_kin-like_C"/>
</dbReference>
<evidence type="ECO:0000256" key="4">
    <source>
        <dbReference type="ARBA" id="ARBA00022679"/>
    </source>
</evidence>
<dbReference type="SUPFAM" id="SSF55874">
    <property type="entry name" value="ATPase domain of HSP90 chaperone/DNA topoisomerase II/histidine kinase"/>
    <property type="match status" value="1"/>
</dbReference>
<dbReference type="EC" id="2.7.13.3" evidence="2"/>
<evidence type="ECO:0000313" key="10">
    <source>
        <dbReference type="EMBL" id="ABL01164.1"/>
    </source>
</evidence>
<dbReference type="InterPro" id="IPR035965">
    <property type="entry name" value="PAS-like_dom_sf"/>
</dbReference>
<dbReference type="PROSITE" id="PS50113">
    <property type="entry name" value="PAC"/>
    <property type="match status" value="4"/>
</dbReference>
<dbReference type="InterPro" id="IPR052162">
    <property type="entry name" value="Sensor_kinase/Photoreceptor"/>
</dbReference>
<dbReference type="SUPFAM" id="SSF55781">
    <property type="entry name" value="GAF domain-like"/>
    <property type="match status" value="1"/>
</dbReference>
<dbReference type="Gene3D" id="1.10.287.130">
    <property type="match status" value="1"/>
</dbReference>
<dbReference type="PROSITE" id="PS50112">
    <property type="entry name" value="PAS"/>
    <property type="match status" value="3"/>
</dbReference>
<feature type="domain" description="PAC" evidence="9">
    <location>
        <begin position="1045"/>
        <end position="1096"/>
    </location>
</feature>
<gene>
    <name evidence="10" type="ordered locus">Ppro_3572</name>
</gene>
<dbReference type="Gene3D" id="3.30.450.40">
    <property type="match status" value="1"/>
</dbReference>
<reference evidence="10 11" key="1">
    <citation type="submission" date="2006-10" db="EMBL/GenBank/DDBJ databases">
        <title>Complete sequence of chromosome of Pelobacter propionicus DSM 2379.</title>
        <authorList>
            <consortium name="US DOE Joint Genome Institute"/>
            <person name="Copeland A."/>
            <person name="Lucas S."/>
            <person name="Lapidus A."/>
            <person name="Barry K."/>
            <person name="Detter J.C."/>
            <person name="Glavina del Rio T."/>
            <person name="Hammon N."/>
            <person name="Israni S."/>
            <person name="Dalin E."/>
            <person name="Tice H."/>
            <person name="Pitluck S."/>
            <person name="Saunders E."/>
            <person name="Brettin T."/>
            <person name="Bruce D."/>
            <person name="Han C."/>
            <person name="Tapia R."/>
            <person name="Schmutz J."/>
            <person name="Larimer F."/>
            <person name="Land M."/>
            <person name="Hauser L."/>
            <person name="Kyrpides N."/>
            <person name="Kim E."/>
            <person name="Lovley D."/>
            <person name="Richardson P."/>
        </authorList>
    </citation>
    <scope>NUCLEOTIDE SEQUENCE [LARGE SCALE GENOMIC DNA]</scope>
    <source>
        <strain evidence="11">DSM 2379 / NBRC 103807 / OttBd1</strain>
    </source>
</reference>
<feature type="coiled-coil region" evidence="6">
    <location>
        <begin position="163"/>
        <end position="190"/>
    </location>
</feature>
<feature type="domain" description="PAS" evidence="8">
    <location>
        <begin position="651"/>
        <end position="722"/>
    </location>
</feature>
<dbReference type="eggNOG" id="COG3829">
    <property type="taxonomic scope" value="Bacteria"/>
</dbReference>
<dbReference type="PANTHER" id="PTHR43304:SF1">
    <property type="entry name" value="PAC DOMAIN-CONTAINING PROTEIN"/>
    <property type="match status" value="1"/>
</dbReference>
<dbReference type="InterPro" id="IPR003594">
    <property type="entry name" value="HATPase_dom"/>
</dbReference>
<dbReference type="InterPro" id="IPR000014">
    <property type="entry name" value="PAS"/>
</dbReference>
<dbReference type="SMART" id="SM00388">
    <property type="entry name" value="HisKA"/>
    <property type="match status" value="1"/>
</dbReference>
<dbReference type="InterPro" id="IPR001610">
    <property type="entry name" value="PAC"/>
</dbReference>
<evidence type="ECO:0000259" key="8">
    <source>
        <dbReference type="PROSITE" id="PS50112"/>
    </source>
</evidence>
<protein>
    <recommendedName>
        <fullName evidence="2">histidine kinase</fullName>
        <ecNumber evidence="2">2.7.13.3</ecNumber>
    </recommendedName>
</protein>
<dbReference type="InterPro" id="IPR036097">
    <property type="entry name" value="HisK_dim/P_sf"/>
</dbReference>
<dbReference type="PRINTS" id="PR00344">
    <property type="entry name" value="BCTRLSENSOR"/>
</dbReference>
<dbReference type="SMART" id="SM00086">
    <property type="entry name" value="PAC"/>
    <property type="match status" value="3"/>
</dbReference>
<dbReference type="SUPFAM" id="SSF55785">
    <property type="entry name" value="PYP-like sensor domain (PAS domain)"/>
    <property type="match status" value="5"/>
</dbReference>
<dbReference type="PANTHER" id="PTHR43304">
    <property type="entry name" value="PHYTOCHROME-LIKE PROTEIN CPH1"/>
    <property type="match status" value="1"/>
</dbReference>
<dbReference type="EMBL" id="CP000482">
    <property type="protein sequence ID" value="ABL01164.1"/>
    <property type="molecule type" value="Genomic_DNA"/>
</dbReference>
<keyword evidence="6" id="KW-0175">Coiled coil</keyword>
<evidence type="ECO:0000259" key="7">
    <source>
        <dbReference type="PROSITE" id="PS50109"/>
    </source>
</evidence>
<name>A1AUZ3_PELPD</name>
<evidence type="ECO:0000256" key="2">
    <source>
        <dbReference type="ARBA" id="ARBA00012438"/>
    </source>
</evidence>
<dbReference type="CDD" id="cd00082">
    <property type="entry name" value="HisKA"/>
    <property type="match status" value="1"/>
</dbReference>
<dbReference type="InterPro" id="IPR005467">
    <property type="entry name" value="His_kinase_dom"/>
</dbReference>
<evidence type="ECO:0000256" key="1">
    <source>
        <dbReference type="ARBA" id="ARBA00000085"/>
    </source>
</evidence>
<feature type="domain" description="Histidine kinase" evidence="7">
    <location>
        <begin position="1130"/>
        <end position="1341"/>
    </location>
</feature>